<name>A0A6G1SD46_9ACAR</name>
<dbReference type="Gene3D" id="1.10.2000.10">
    <property type="entry name" value="Frizzled cysteine-rich domain"/>
    <property type="match status" value="1"/>
</dbReference>
<sequence length="656" mass="71172">MQTIDVRPVSLMITLFGLLVLGGGPLTDVGAVNVSALDDYEHTGAYYRVNSDTKGNYQHTKQEPGHLSNDAHCIQAPASLQAACGSLNWAPQTRLPNLIGHRSALELSIELNSFMTHYTLEALANDRLECKLAENLKLLICSNLSPVCLDILVAPCRQMCMRTKSSCKSALQRLGLEWPRFLDCRRFPTSTNGTICLGRQPPTIWTQTNMNLNVPEQTTTIAPTSLRTSPPIHILSTSRRPSSKRRRKEKKERHSTTTTTKRPITEETTDITTSFTTTSPALSTSTTQLTLPNAQVSDNNAILQSNLTNPVGDNGILTTTEAPTTTSTQTLPSSTSSPSSDSMLTISHGTTTTSKPSTTMAPAYDSTTTGPNTTFPIDMTARNDSKILTNATFSSAPIPTVLSQDLTQALCQANPDWLIKTKLTDSQLVNAVKKRKFKVRSIRQIFGSSIASNRSATITNQQQQAQNITSPPRSETNGSKPSAVPPSIYLYLSNSTTLIFPGGPNLLTQSMNEPNPMVQSFSPAPSVPTSESETSSTSNNNSSSTPSSRTFLIFGTAGTRVVSHIVMWPGAKSANKDSDLDASSTIVKTYRDFKLRGLGVCQSLQPVTRSVDQSAHAQQDETTISQANDHTAGTTPSKPKPPRTRKRQQHAHNRRT</sequence>
<feature type="domain" description="FZ" evidence="6">
    <location>
        <begin position="68"/>
        <end position="199"/>
    </location>
</feature>
<dbReference type="EMBL" id="GGYP01003557">
    <property type="protein sequence ID" value="MDE48328.1"/>
    <property type="molecule type" value="Transcribed_RNA"/>
</dbReference>
<feature type="region of interest" description="Disordered" evidence="4">
    <location>
        <begin position="221"/>
        <end position="287"/>
    </location>
</feature>
<proteinExistence type="predicted"/>
<feature type="chain" id="PRO_5026117298" evidence="5">
    <location>
        <begin position="32"/>
        <end position="656"/>
    </location>
</feature>
<feature type="disulfide bond" evidence="3">
    <location>
        <begin position="160"/>
        <end position="184"/>
    </location>
</feature>
<evidence type="ECO:0000256" key="2">
    <source>
        <dbReference type="ARBA" id="ARBA00023157"/>
    </source>
</evidence>
<dbReference type="GO" id="GO:0060070">
    <property type="term" value="P:canonical Wnt signaling pathway"/>
    <property type="evidence" value="ECO:0007669"/>
    <property type="project" value="TreeGrafter"/>
</dbReference>
<keyword evidence="2 3" id="KW-1015">Disulfide bond</keyword>
<dbReference type="InterPro" id="IPR020067">
    <property type="entry name" value="Frizzled_dom"/>
</dbReference>
<protein>
    <submittedName>
        <fullName evidence="7">Frizzled-7</fullName>
    </submittedName>
</protein>
<organism evidence="7">
    <name type="scientific">Aceria tosichella</name>
    <name type="common">wheat curl mite</name>
    <dbReference type="NCBI Taxonomy" id="561515"/>
    <lineage>
        <taxon>Eukaryota</taxon>
        <taxon>Metazoa</taxon>
        <taxon>Ecdysozoa</taxon>
        <taxon>Arthropoda</taxon>
        <taxon>Chelicerata</taxon>
        <taxon>Arachnida</taxon>
        <taxon>Acari</taxon>
        <taxon>Acariformes</taxon>
        <taxon>Trombidiformes</taxon>
        <taxon>Prostigmata</taxon>
        <taxon>Eupodina</taxon>
        <taxon>Eriophyoidea</taxon>
        <taxon>Eriophyidae</taxon>
        <taxon>Eriophyinae</taxon>
        <taxon>Aceriini</taxon>
        <taxon>Aceria</taxon>
    </lineage>
</organism>
<dbReference type="SUPFAM" id="SSF63501">
    <property type="entry name" value="Frizzled cysteine-rich domain"/>
    <property type="match status" value="1"/>
</dbReference>
<feature type="region of interest" description="Disordered" evidence="4">
    <location>
        <begin position="611"/>
        <end position="656"/>
    </location>
</feature>
<dbReference type="Pfam" id="PF01392">
    <property type="entry name" value="Fz"/>
    <property type="match status" value="1"/>
</dbReference>
<evidence type="ECO:0000256" key="1">
    <source>
        <dbReference type="ARBA" id="ARBA00022473"/>
    </source>
</evidence>
<dbReference type="PANTHER" id="PTHR11309">
    <property type="entry name" value="FRIZZLED"/>
    <property type="match status" value="1"/>
</dbReference>
<feature type="compositionally biased region" description="Basic residues" evidence="4">
    <location>
        <begin position="241"/>
        <end position="253"/>
    </location>
</feature>
<dbReference type="InterPro" id="IPR015526">
    <property type="entry name" value="Frizzled/SFRP"/>
</dbReference>
<feature type="compositionally biased region" description="Low complexity" evidence="4">
    <location>
        <begin position="317"/>
        <end position="359"/>
    </location>
</feature>
<dbReference type="GO" id="GO:0005886">
    <property type="term" value="C:plasma membrane"/>
    <property type="evidence" value="ECO:0007669"/>
    <property type="project" value="TreeGrafter"/>
</dbReference>
<dbReference type="InterPro" id="IPR036790">
    <property type="entry name" value="Frizzled_dom_sf"/>
</dbReference>
<feature type="region of interest" description="Disordered" evidence="4">
    <location>
        <begin position="306"/>
        <end position="375"/>
    </location>
</feature>
<accession>A0A6G1SD46</accession>
<feature type="compositionally biased region" description="Basic residues" evidence="4">
    <location>
        <begin position="640"/>
        <end position="656"/>
    </location>
</feature>
<dbReference type="SMART" id="SM00063">
    <property type="entry name" value="FRI"/>
    <property type="match status" value="1"/>
</dbReference>
<keyword evidence="1" id="KW-0217">Developmental protein</keyword>
<feature type="compositionally biased region" description="Polar residues" evidence="4">
    <location>
        <begin position="365"/>
        <end position="375"/>
    </location>
</feature>
<feature type="compositionally biased region" description="Polar residues" evidence="4">
    <location>
        <begin position="470"/>
        <end position="480"/>
    </location>
</feature>
<dbReference type="GO" id="GO:0035567">
    <property type="term" value="P:non-canonical Wnt signaling pathway"/>
    <property type="evidence" value="ECO:0007669"/>
    <property type="project" value="TreeGrafter"/>
</dbReference>
<feature type="compositionally biased region" description="Low complexity" evidence="4">
    <location>
        <begin position="270"/>
        <end position="287"/>
    </location>
</feature>
<keyword evidence="5" id="KW-0732">Signal</keyword>
<dbReference type="GO" id="GO:0017147">
    <property type="term" value="F:Wnt-protein binding"/>
    <property type="evidence" value="ECO:0007669"/>
    <property type="project" value="TreeGrafter"/>
</dbReference>
<reference evidence="7" key="1">
    <citation type="submission" date="2018-10" db="EMBL/GenBank/DDBJ databases">
        <title>Transcriptome assembly of Aceria tosichella (Wheat curl mite) Type 2.</title>
        <authorList>
            <person name="Scully E.D."/>
            <person name="Geib S.M."/>
            <person name="Palmer N.A."/>
            <person name="Gupta A.K."/>
            <person name="Sarath G."/>
            <person name="Tatineni S."/>
        </authorList>
    </citation>
    <scope>NUCLEOTIDE SEQUENCE</scope>
    <source>
        <strain evidence="7">LincolnNE</strain>
    </source>
</reference>
<dbReference type="GO" id="GO:0042813">
    <property type="term" value="F:Wnt receptor activity"/>
    <property type="evidence" value="ECO:0007669"/>
    <property type="project" value="TreeGrafter"/>
</dbReference>
<feature type="compositionally biased region" description="Low complexity" evidence="4">
    <location>
        <begin position="456"/>
        <end position="469"/>
    </location>
</feature>
<feature type="region of interest" description="Disordered" evidence="4">
    <location>
        <begin position="456"/>
        <end position="482"/>
    </location>
</feature>
<evidence type="ECO:0000256" key="3">
    <source>
        <dbReference type="PROSITE-ProRule" id="PRU00090"/>
    </source>
</evidence>
<feature type="compositionally biased region" description="Polar residues" evidence="4">
    <location>
        <begin position="506"/>
        <end position="521"/>
    </location>
</feature>
<gene>
    <name evidence="7" type="primary">Fzd7</name>
    <name evidence="7" type="ORF">g.10764</name>
</gene>
<feature type="signal peptide" evidence="5">
    <location>
        <begin position="1"/>
        <end position="31"/>
    </location>
</feature>
<comment type="caution">
    <text evidence="3">Lacks conserved residue(s) required for the propagation of feature annotation.</text>
</comment>
<evidence type="ECO:0000256" key="5">
    <source>
        <dbReference type="SAM" id="SignalP"/>
    </source>
</evidence>
<evidence type="ECO:0000259" key="6">
    <source>
        <dbReference type="PROSITE" id="PS50038"/>
    </source>
</evidence>
<feature type="compositionally biased region" description="Low complexity" evidence="4">
    <location>
        <begin position="522"/>
        <end position="548"/>
    </location>
</feature>
<feature type="compositionally biased region" description="Polar residues" evidence="4">
    <location>
        <begin position="611"/>
        <end position="633"/>
    </location>
</feature>
<dbReference type="PROSITE" id="PS50038">
    <property type="entry name" value="FZ"/>
    <property type="match status" value="1"/>
</dbReference>
<dbReference type="AlphaFoldDB" id="A0A6G1SD46"/>
<evidence type="ECO:0000256" key="4">
    <source>
        <dbReference type="SAM" id="MobiDB-lite"/>
    </source>
</evidence>
<feature type="region of interest" description="Disordered" evidence="4">
    <location>
        <begin position="505"/>
        <end position="548"/>
    </location>
</feature>
<evidence type="ECO:0000313" key="7">
    <source>
        <dbReference type="EMBL" id="MDE48328.1"/>
    </source>
</evidence>